<reference evidence="2" key="1">
    <citation type="submission" date="2018-05" db="EMBL/GenBank/DDBJ databases">
        <title>Leptospira yasudae sp. nov. and Leptospira stimsonii sp. nov., two pathogenic species of the genus Leptospira isolated from environmental sources.</title>
        <authorList>
            <person name="Casanovas-Massana A."/>
            <person name="Hamond C."/>
            <person name="Santos L.A."/>
            <person name="Hacker K.P."/>
            <person name="Balassiano I."/>
            <person name="Medeiros M.A."/>
            <person name="Reis M.G."/>
            <person name="Ko A.I."/>
            <person name="Wunder E.A."/>
        </authorList>
    </citation>
    <scope>NUCLEOTIDE SEQUENCE [LARGE SCALE GENOMIC DNA]</scope>
    <source>
        <strain evidence="2">Yale</strain>
    </source>
</reference>
<gene>
    <name evidence="1" type="ORF">DLM75_14905</name>
</gene>
<dbReference type="NCBIfam" id="NF047468">
    <property type="entry name" value="PerABupregLA1694"/>
    <property type="match status" value="1"/>
</dbReference>
<evidence type="ECO:0000313" key="1">
    <source>
        <dbReference type="EMBL" id="RHX89142.1"/>
    </source>
</evidence>
<dbReference type="RefSeq" id="WP_118969307.1">
    <property type="nucleotide sequence ID" value="NZ_QHCT01000004.1"/>
</dbReference>
<dbReference type="OrthoDB" id="331788at2"/>
<dbReference type="Proteomes" id="UP000265798">
    <property type="component" value="Unassembled WGS sequence"/>
</dbReference>
<protein>
    <submittedName>
        <fullName evidence="1">Uncharacterized protein</fullName>
    </submittedName>
</protein>
<accession>A0A396Z123</accession>
<comment type="caution">
    <text evidence="1">The sequence shown here is derived from an EMBL/GenBank/DDBJ whole genome shotgun (WGS) entry which is preliminary data.</text>
</comment>
<name>A0A396Z123_9LEPT</name>
<sequence length="241" mass="26545">MLVRIQTNLLKFGLWLSIFLFQCIRENASNPNLLLAIVDRQLQPNSGVAVPTLKACLVTNQIPSGKVTTCYETTAESCNLTFFNNIATATTLQNRRDDLTFININFANCTTGATPLFVKYSNLVPPASMLFKDQLGLNGANVESQFRFTNQISCKELGLETSEFVPGNFSRVLNSEELVQLNSLEAELALIPTTTANCFTDLNFNQSLISLTQNIKNGSLQRGITCAYQSGSGFPICPWSH</sequence>
<dbReference type="AlphaFoldDB" id="A0A396Z123"/>
<dbReference type="EMBL" id="QHCT01000004">
    <property type="protein sequence ID" value="RHX89142.1"/>
    <property type="molecule type" value="Genomic_DNA"/>
</dbReference>
<evidence type="ECO:0000313" key="2">
    <source>
        <dbReference type="Proteomes" id="UP000265798"/>
    </source>
</evidence>
<proteinExistence type="predicted"/>
<organism evidence="1 2">
    <name type="scientific">Leptospira stimsonii</name>
    <dbReference type="NCBI Taxonomy" id="2202203"/>
    <lineage>
        <taxon>Bacteria</taxon>
        <taxon>Pseudomonadati</taxon>
        <taxon>Spirochaetota</taxon>
        <taxon>Spirochaetia</taxon>
        <taxon>Leptospirales</taxon>
        <taxon>Leptospiraceae</taxon>
        <taxon>Leptospira</taxon>
    </lineage>
</organism>